<feature type="binding site" evidence="5">
    <location>
        <position position="11"/>
    </location>
    <ligand>
        <name>S-adenosyl-L-methionine</name>
        <dbReference type="ChEBI" id="CHEBI:59789"/>
    </ligand>
</feature>
<dbReference type="RefSeq" id="WP_173133564.1">
    <property type="nucleotide sequence ID" value="NZ_CBCSGW010000069.1"/>
</dbReference>
<feature type="binding site" evidence="5">
    <location>
        <position position="36"/>
    </location>
    <ligand>
        <name>S-adenosyl-L-methionine</name>
        <dbReference type="ChEBI" id="CHEBI:59789"/>
    </ligand>
</feature>
<evidence type="ECO:0000256" key="2">
    <source>
        <dbReference type="ARBA" id="ARBA00022679"/>
    </source>
</evidence>
<keyword evidence="1 5" id="KW-0489">Methyltransferase</keyword>
<dbReference type="Pfam" id="PF00398">
    <property type="entry name" value="RrnaAD"/>
    <property type="match status" value="1"/>
</dbReference>
<evidence type="ECO:0000259" key="6">
    <source>
        <dbReference type="SMART" id="SM00650"/>
    </source>
</evidence>
<evidence type="ECO:0000313" key="8">
    <source>
        <dbReference type="Proteomes" id="UP000763557"/>
    </source>
</evidence>
<dbReference type="PROSITE" id="PS01131">
    <property type="entry name" value="RRNA_A_DIMETH"/>
    <property type="match status" value="1"/>
</dbReference>
<keyword evidence="2 5" id="KW-0808">Transferase</keyword>
<feature type="binding site" evidence="5">
    <location>
        <position position="98"/>
    </location>
    <ligand>
        <name>S-adenosyl-L-methionine</name>
        <dbReference type="ChEBI" id="CHEBI:59789"/>
    </ligand>
</feature>
<dbReference type="EMBL" id="JAAATY010000011">
    <property type="protein sequence ID" value="NRN66852.1"/>
    <property type="molecule type" value="Genomic_DNA"/>
</dbReference>
<dbReference type="CDD" id="cd02440">
    <property type="entry name" value="AdoMet_MTases"/>
    <property type="match status" value="1"/>
</dbReference>
<evidence type="ECO:0000256" key="4">
    <source>
        <dbReference type="ARBA" id="ARBA00022884"/>
    </source>
</evidence>
<feature type="binding site" evidence="5">
    <location>
        <position position="82"/>
    </location>
    <ligand>
        <name>S-adenosyl-L-methionine</name>
        <dbReference type="ChEBI" id="CHEBI:59789"/>
    </ligand>
</feature>
<dbReference type="SMART" id="SM00650">
    <property type="entry name" value="rADc"/>
    <property type="match status" value="1"/>
</dbReference>
<organism evidence="7 8">
    <name type="scientific">Kibdelosporangium persicum</name>
    <dbReference type="NCBI Taxonomy" id="2698649"/>
    <lineage>
        <taxon>Bacteria</taxon>
        <taxon>Bacillati</taxon>
        <taxon>Actinomycetota</taxon>
        <taxon>Actinomycetes</taxon>
        <taxon>Pseudonocardiales</taxon>
        <taxon>Pseudonocardiaceae</taxon>
        <taxon>Kibdelosporangium</taxon>
    </lineage>
</organism>
<feature type="binding site" evidence="5">
    <location>
        <position position="57"/>
    </location>
    <ligand>
        <name>S-adenosyl-L-methionine</name>
        <dbReference type="ChEBI" id="CHEBI:59789"/>
    </ligand>
</feature>
<comment type="caution">
    <text evidence="7">The sequence shown here is derived from an EMBL/GenBank/DDBJ whole genome shotgun (WGS) entry which is preliminary data.</text>
</comment>
<gene>
    <name evidence="7" type="ORF">GC106_40820</name>
</gene>
<accession>A0ABX2F6B2</accession>
<dbReference type="InterPro" id="IPR020596">
    <property type="entry name" value="rRNA_Ade_Mease_Trfase_CS"/>
</dbReference>
<dbReference type="Proteomes" id="UP000763557">
    <property type="component" value="Unassembled WGS sequence"/>
</dbReference>
<evidence type="ECO:0000313" key="7">
    <source>
        <dbReference type="EMBL" id="NRN66852.1"/>
    </source>
</evidence>
<evidence type="ECO:0000256" key="5">
    <source>
        <dbReference type="PROSITE-ProRule" id="PRU01026"/>
    </source>
</evidence>
<dbReference type="PROSITE" id="PS51689">
    <property type="entry name" value="SAM_RNA_A_N6_MT"/>
    <property type="match status" value="1"/>
</dbReference>
<feature type="domain" description="Ribosomal RNA adenine methylase transferase N-terminal" evidence="6">
    <location>
        <begin position="16"/>
        <end position="179"/>
    </location>
</feature>
<evidence type="ECO:0000256" key="1">
    <source>
        <dbReference type="ARBA" id="ARBA00022603"/>
    </source>
</evidence>
<evidence type="ECO:0000256" key="3">
    <source>
        <dbReference type="ARBA" id="ARBA00022691"/>
    </source>
</evidence>
<feature type="binding site" evidence="5">
    <location>
        <position position="9"/>
    </location>
    <ligand>
        <name>S-adenosyl-L-methionine</name>
        <dbReference type="ChEBI" id="CHEBI:59789"/>
    </ligand>
</feature>
<sequence>MLPNPSGVHFLCSHAVIRGLIRSSGVGPGDLVIDFGAGPGTITAPLAATGSRILAIERDAAFVRRLTRRFADQPLVKVVHADLRTVPLPSRDFSVVASIPYALSTVLLRRLLSRPRRSLVAADLVVEWGFARRIVAAQSKETAKWAEKYELRVARRIPANCFRPAPRVDSAHLVIRRRDAKRSEPPRVVRSYG</sequence>
<dbReference type="PANTHER" id="PTHR11727:SF7">
    <property type="entry name" value="DIMETHYLADENOSINE TRANSFERASE-RELATED"/>
    <property type="match status" value="1"/>
</dbReference>
<protein>
    <submittedName>
        <fullName evidence="7">Ribosomal RNA adenine dimethylase</fullName>
    </submittedName>
</protein>
<name>A0ABX2F6B2_9PSEU</name>
<dbReference type="InterPro" id="IPR001737">
    <property type="entry name" value="KsgA/Erm"/>
</dbReference>
<keyword evidence="8" id="KW-1185">Reference proteome</keyword>
<keyword evidence="3 5" id="KW-0949">S-adenosyl-L-methionine</keyword>
<dbReference type="InterPro" id="IPR020598">
    <property type="entry name" value="rRNA_Ade_methylase_Trfase_N"/>
</dbReference>
<comment type="similarity">
    <text evidence="5">Belongs to the class I-like SAM-binding methyltransferase superfamily. rRNA adenine N(6)-methyltransferase family.</text>
</comment>
<dbReference type="InterPro" id="IPR029063">
    <property type="entry name" value="SAM-dependent_MTases_sf"/>
</dbReference>
<keyword evidence="4 5" id="KW-0694">RNA-binding</keyword>
<reference evidence="7 8" key="1">
    <citation type="submission" date="2020-01" db="EMBL/GenBank/DDBJ databases">
        <title>Kibdelosporangium persica a novel Actinomycetes from a hot desert in Iran.</title>
        <authorList>
            <person name="Safaei N."/>
            <person name="Zaburannyi N."/>
            <person name="Mueller R."/>
            <person name="Wink J."/>
        </authorList>
    </citation>
    <scope>NUCLEOTIDE SEQUENCE [LARGE SCALE GENOMIC DNA]</scope>
    <source>
        <strain evidence="7 8">4NS15</strain>
    </source>
</reference>
<dbReference type="Gene3D" id="3.40.50.150">
    <property type="entry name" value="Vaccinia Virus protein VP39"/>
    <property type="match status" value="1"/>
</dbReference>
<proteinExistence type="inferred from homology"/>
<dbReference type="SUPFAM" id="SSF53335">
    <property type="entry name" value="S-adenosyl-L-methionine-dependent methyltransferases"/>
    <property type="match status" value="1"/>
</dbReference>
<dbReference type="PANTHER" id="PTHR11727">
    <property type="entry name" value="DIMETHYLADENOSINE TRANSFERASE"/>
    <property type="match status" value="1"/>
</dbReference>